<dbReference type="InterPro" id="IPR035500">
    <property type="entry name" value="NHR-like_dom_sf"/>
</dbReference>
<dbReference type="FunFam" id="3.30.50.10:FF:000006">
    <property type="entry name" value="Nuclear receptor subfamily 5 group A member"/>
    <property type="match status" value="1"/>
</dbReference>
<evidence type="ECO:0000313" key="15">
    <source>
        <dbReference type="EMBL" id="CAF3567215.1"/>
    </source>
</evidence>
<keyword evidence="9 10" id="KW-0539">Nucleus</keyword>
<evidence type="ECO:0000256" key="7">
    <source>
        <dbReference type="ARBA" id="ARBA00023163"/>
    </source>
</evidence>
<sequence>MGRRTDIDNDDDEQQSTSSTSSSSTRLAHESQANIHQTIDEDKLDNDLLIHDTVLPHRKRIRRDTLLSIQQQHYVQPQQSESMTTCCKIDNNDNHNCINDEVSLINAATVPHQNQLAAAANGLLSLSNSLLITNDEHNECHLNIPMDDGTTTSTTNGDLTSLCCVCQDRASGRHYGVLSCEGCKGFFKRSIRKQVLYTCLSTKDCPINKFMRNRCQYCRLQKCLQVGMRVEAVQNERRPYSSKHDLMTHGNTNQIRKQNETNLLNSSSNDIQCFLNNNNNNNNNNRNDTIRIINENKTLHSILTSTSRVQTPTTPAFLSPPSSSSSSSLSTTTTSLHIDCNIKTETTNNHNTAAITKAFDNLAKAAAQSRANTNNEALTLMQQQYLLNEKHYWGQVERPIMTSETSIFTITPPTPPTNRDIQPSNSFICESASRILFQSIDWIKSNSCFQTLDTNIQIILIQNNWLSLFILSLLQCSSIVNLSNILSTLLSKKFDNLDLNKYHQLRRIQSLLYEFDRLHVTPMEYAYLKLISIFNPNNNIECIRIYDQIDAYRILTYKELHDYLNDRLVITSYDECRLGRLILKLSSLPEFDTNIIEEIFFVGLIGSVQIHKIIPCILKMNVVSSSASSSSPSSPPSPMIKCEKTDQQSLVSSSL</sequence>
<comment type="subcellular location">
    <subcellularLocation>
        <location evidence="1 10">Nucleus</location>
    </subcellularLocation>
</comment>
<dbReference type="PROSITE" id="PS51843">
    <property type="entry name" value="NR_LBD"/>
    <property type="match status" value="1"/>
</dbReference>
<evidence type="ECO:0000256" key="9">
    <source>
        <dbReference type="ARBA" id="ARBA00023242"/>
    </source>
</evidence>
<dbReference type="Pfam" id="PF00105">
    <property type="entry name" value="zf-C4"/>
    <property type="match status" value="1"/>
</dbReference>
<proteinExistence type="inferred from homology"/>
<dbReference type="PROSITE" id="PS00031">
    <property type="entry name" value="NUCLEAR_REC_DBD_1"/>
    <property type="match status" value="1"/>
</dbReference>
<evidence type="ECO:0000259" key="12">
    <source>
        <dbReference type="PROSITE" id="PS51030"/>
    </source>
</evidence>
<reference evidence="14" key="1">
    <citation type="submission" date="2021-02" db="EMBL/GenBank/DDBJ databases">
        <authorList>
            <person name="Nowell W R."/>
        </authorList>
    </citation>
    <scope>NUCLEOTIDE SEQUENCE</scope>
</reference>
<evidence type="ECO:0000256" key="11">
    <source>
        <dbReference type="SAM" id="MobiDB-lite"/>
    </source>
</evidence>
<dbReference type="Pfam" id="PF00104">
    <property type="entry name" value="Hormone_recep"/>
    <property type="match status" value="1"/>
</dbReference>
<dbReference type="GO" id="GO:0005634">
    <property type="term" value="C:nucleus"/>
    <property type="evidence" value="ECO:0007669"/>
    <property type="project" value="UniProtKB-SubCell"/>
</dbReference>
<feature type="region of interest" description="Disordered" evidence="11">
    <location>
        <begin position="1"/>
        <end position="38"/>
    </location>
</feature>
<dbReference type="InterPro" id="IPR013088">
    <property type="entry name" value="Znf_NHR/GATA"/>
</dbReference>
<evidence type="ECO:0000256" key="3">
    <source>
        <dbReference type="ARBA" id="ARBA00022771"/>
    </source>
</evidence>
<evidence type="ECO:0000256" key="10">
    <source>
        <dbReference type="RuleBase" id="RU004334"/>
    </source>
</evidence>
<dbReference type="GO" id="GO:0043565">
    <property type="term" value="F:sequence-specific DNA binding"/>
    <property type="evidence" value="ECO:0007669"/>
    <property type="project" value="InterPro"/>
</dbReference>
<dbReference type="GO" id="GO:0008270">
    <property type="term" value="F:zinc ion binding"/>
    <property type="evidence" value="ECO:0007669"/>
    <property type="project" value="UniProtKB-KW"/>
</dbReference>
<feature type="region of interest" description="Disordered" evidence="11">
    <location>
        <begin position="307"/>
        <end position="331"/>
    </location>
</feature>
<name>A0A815M158_9BILA</name>
<evidence type="ECO:0000256" key="2">
    <source>
        <dbReference type="ARBA" id="ARBA00022723"/>
    </source>
</evidence>
<dbReference type="SMART" id="SM00399">
    <property type="entry name" value="ZnF_C4"/>
    <property type="match status" value="1"/>
</dbReference>
<dbReference type="PROSITE" id="PS51030">
    <property type="entry name" value="NUCLEAR_REC_DBD_2"/>
    <property type="match status" value="1"/>
</dbReference>
<keyword evidence="5 10" id="KW-0805">Transcription regulation</keyword>
<dbReference type="EMBL" id="CAJNON010001009">
    <property type="protein sequence ID" value="CAF1416064.1"/>
    <property type="molecule type" value="Genomic_DNA"/>
</dbReference>
<dbReference type="EMBL" id="CAJOAY010000165">
    <property type="protein sequence ID" value="CAF3567215.1"/>
    <property type="molecule type" value="Genomic_DNA"/>
</dbReference>
<feature type="region of interest" description="Disordered" evidence="11">
    <location>
        <begin position="627"/>
        <end position="655"/>
    </location>
</feature>
<accession>A0A815M158</accession>
<organism evidence="14 16">
    <name type="scientific">Adineta steineri</name>
    <dbReference type="NCBI Taxonomy" id="433720"/>
    <lineage>
        <taxon>Eukaryota</taxon>
        <taxon>Metazoa</taxon>
        <taxon>Spiralia</taxon>
        <taxon>Gnathifera</taxon>
        <taxon>Rotifera</taxon>
        <taxon>Eurotatoria</taxon>
        <taxon>Bdelloidea</taxon>
        <taxon>Adinetida</taxon>
        <taxon>Adinetidae</taxon>
        <taxon>Adineta</taxon>
    </lineage>
</organism>
<keyword evidence="8 10" id="KW-0675">Receptor</keyword>
<dbReference type="Gene3D" id="1.10.565.10">
    <property type="entry name" value="Retinoid X Receptor"/>
    <property type="match status" value="1"/>
</dbReference>
<keyword evidence="2 10" id="KW-0479">Metal-binding</keyword>
<evidence type="ECO:0000259" key="13">
    <source>
        <dbReference type="PROSITE" id="PS51843"/>
    </source>
</evidence>
<dbReference type="CDD" id="cd06916">
    <property type="entry name" value="NR_DBD_like"/>
    <property type="match status" value="1"/>
</dbReference>
<evidence type="ECO:0000256" key="1">
    <source>
        <dbReference type="ARBA" id="ARBA00004123"/>
    </source>
</evidence>
<dbReference type="SMART" id="SM00430">
    <property type="entry name" value="HOLI"/>
    <property type="match status" value="1"/>
</dbReference>
<comment type="caution">
    <text evidence="14">The sequence shown here is derived from an EMBL/GenBank/DDBJ whole genome shotgun (WGS) entry which is preliminary data.</text>
</comment>
<dbReference type="InterPro" id="IPR001628">
    <property type="entry name" value="Znf_hrmn_rcpt"/>
</dbReference>
<dbReference type="SUPFAM" id="SSF57716">
    <property type="entry name" value="Glucocorticoid receptor-like (DNA-binding domain)"/>
    <property type="match status" value="1"/>
</dbReference>
<gene>
    <name evidence="15" type="ORF">OKA104_LOCUS4909</name>
    <name evidence="14" type="ORF">VCS650_LOCUS37423</name>
</gene>
<protein>
    <submittedName>
        <fullName evidence="14">Uncharacterized protein</fullName>
    </submittedName>
</protein>
<keyword evidence="3 10" id="KW-0863">Zinc-finger</keyword>
<keyword evidence="7 10" id="KW-0804">Transcription</keyword>
<evidence type="ECO:0000256" key="5">
    <source>
        <dbReference type="ARBA" id="ARBA00023015"/>
    </source>
</evidence>
<feature type="compositionally biased region" description="Low complexity" evidence="11">
    <location>
        <begin position="311"/>
        <end position="331"/>
    </location>
</feature>
<comment type="similarity">
    <text evidence="10">Belongs to the nuclear hormone receptor family.</text>
</comment>
<evidence type="ECO:0000313" key="14">
    <source>
        <dbReference type="EMBL" id="CAF1416064.1"/>
    </source>
</evidence>
<dbReference type="PANTHER" id="PTHR24083">
    <property type="entry name" value="NUCLEAR HORMONE RECEPTOR"/>
    <property type="match status" value="1"/>
</dbReference>
<dbReference type="Proteomes" id="UP000663891">
    <property type="component" value="Unassembled WGS sequence"/>
</dbReference>
<feature type="domain" description="Nuclear receptor" evidence="12">
    <location>
        <begin position="160"/>
        <end position="235"/>
    </location>
</feature>
<evidence type="ECO:0000256" key="8">
    <source>
        <dbReference type="ARBA" id="ARBA00023170"/>
    </source>
</evidence>
<dbReference type="AlphaFoldDB" id="A0A815M158"/>
<dbReference type="InterPro" id="IPR050274">
    <property type="entry name" value="Nuclear_hormone_rcpt_NR2"/>
</dbReference>
<dbReference type="SUPFAM" id="SSF48508">
    <property type="entry name" value="Nuclear receptor ligand-binding domain"/>
    <property type="match status" value="1"/>
</dbReference>
<feature type="compositionally biased region" description="Low complexity" evidence="11">
    <location>
        <begin position="16"/>
        <end position="25"/>
    </location>
</feature>
<dbReference type="Proteomes" id="UP000663881">
    <property type="component" value="Unassembled WGS sequence"/>
</dbReference>
<dbReference type="PRINTS" id="PR00047">
    <property type="entry name" value="STROIDFINGER"/>
</dbReference>
<evidence type="ECO:0000256" key="4">
    <source>
        <dbReference type="ARBA" id="ARBA00022833"/>
    </source>
</evidence>
<keyword evidence="6 10" id="KW-0238">DNA-binding</keyword>
<dbReference type="PRINTS" id="PR00398">
    <property type="entry name" value="STRDHORMONER"/>
</dbReference>
<evidence type="ECO:0000313" key="16">
    <source>
        <dbReference type="Proteomes" id="UP000663891"/>
    </source>
</evidence>
<dbReference type="InterPro" id="IPR000536">
    <property type="entry name" value="Nucl_hrmn_rcpt_lig-bd"/>
</dbReference>
<evidence type="ECO:0000256" key="6">
    <source>
        <dbReference type="ARBA" id="ARBA00023125"/>
    </source>
</evidence>
<keyword evidence="4 10" id="KW-0862">Zinc</keyword>
<dbReference type="OrthoDB" id="40902at2759"/>
<dbReference type="Gene3D" id="3.30.50.10">
    <property type="entry name" value="Erythroid Transcription Factor GATA-1, subunit A"/>
    <property type="match status" value="1"/>
</dbReference>
<dbReference type="InterPro" id="IPR001723">
    <property type="entry name" value="Nuclear_hrmn_rcpt"/>
</dbReference>
<dbReference type="GO" id="GO:0003700">
    <property type="term" value="F:DNA-binding transcription factor activity"/>
    <property type="evidence" value="ECO:0007669"/>
    <property type="project" value="InterPro"/>
</dbReference>
<feature type="domain" description="NR LBD" evidence="13">
    <location>
        <begin position="392"/>
        <end position="621"/>
    </location>
</feature>